<proteinExistence type="predicted"/>
<comment type="caution">
    <text evidence="4">The sequence shown here is derived from an EMBL/GenBank/DDBJ whole genome shotgun (WGS) entry which is preliminary data.</text>
</comment>
<sequence length="318" mass="33653">MITGGRQQRLLITDAPPTSPSNEAGCSLSATMRVPVADGYMGLTAGPALLPHGNCARMQLAVAQAPVELGDVDANLATSRKLLEQAQSACDGGLDLLVLPELFLTGYLLRDDYARVAEAVPGDGPAQAGLAALAAESGVHIAAGLVERGRESLYNVALLVGPDGYIGHYRKRYLPNFGPFEEKLHFGAGDATPVFETPLGRIGMQVCYDIFFPMQSLALAHAGAELILNISASPTTSRPLFHRMLPARAIETTCFWAFANNVGVQGSLTFGGESCIVDPRGRFLREAPALEPGVAVAEIDLGALPSFREARPVLRDSQ</sequence>
<dbReference type="AlphaFoldDB" id="A0A7C8DF97"/>
<dbReference type="Gene3D" id="3.60.110.10">
    <property type="entry name" value="Carbon-nitrogen hydrolase"/>
    <property type="match status" value="1"/>
</dbReference>
<dbReference type="InterPro" id="IPR036526">
    <property type="entry name" value="C-N_Hydrolase_sf"/>
</dbReference>
<dbReference type="Proteomes" id="UP000589516">
    <property type="component" value="Unassembled WGS sequence"/>
</dbReference>
<dbReference type="SUPFAM" id="SSF56317">
    <property type="entry name" value="Carbon-nitrogen hydrolase"/>
    <property type="match status" value="1"/>
</dbReference>
<dbReference type="PROSITE" id="PS50263">
    <property type="entry name" value="CN_HYDROLASE"/>
    <property type="match status" value="1"/>
</dbReference>
<reference evidence="5" key="1">
    <citation type="journal article" date="2019" name="bioRxiv">
        <title>Genome diversification in globally distributed novel marine Proteobacteria is linked to environmental adaptation.</title>
        <authorList>
            <person name="Zhou Z."/>
            <person name="Tran P.Q."/>
            <person name="Kieft K."/>
            <person name="Anantharaman K."/>
        </authorList>
    </citation>
    <scope>NUCLEOTIDE SEQUENCE [LARGE SCALE GENOMIC DNA]</scope>
</reference>
<dbReference type="GO" id="GO:0016811">
    <property type="term" value="F:hydrolase activity, acting on carbon-nitrogen (but not peptide) bonds, in linear amides"/>
    <property type="evidence" value="ECO:0007669"/>
    <property type="project" value="TreeGrafter"/>
</dbReference>
<accession>A0A7C8DF97</accession>
<feature type="domain" description="CN hydrolase" evidence="3">
    <location>
        <begin position="58"/>
        <end position="301"/>
    </location>
</feature>
<dbReference type="InterPro" id="IPR003010">
    <property type="entry name" value="C-N_Hydrolase"/>
</dbReference>
<keyword evidence="1 4" id="KW-0378">Hydrolase</keyword>
<dbReference type="EMBL" id="DUAV01000022">
    <property type="protein sequence ID" value="HIG63388.1"/>
    <property type="molecule type" value="Genomic_DNA"/>
</dbReference>
<dbReference type="CDD" id="cd07197">
    <property type="entry name" value="nitrilase"/>
    <property type="match status" value="1"/>
</dbReference>
<evidence type="ECO:0000256" key="2">
    <source>
        <dbReference type="SAM" id="MobiDB-lite"/>
    </source>
</evidence>
<gene>
    <name evidence="4" type="ORF">EYQ16_02575</name>
</gene>
<evidence type="ECO:0000313" key="5">
    <source>
        <dbReference type="Proteomes" id="UP000589516"/>
    </source>
</evidence>
<dbReference type="PANTHER" id="PTHR43674">
    <property type="entry name" value="NITRILASE C965.09-RELATED"/>
    <property type="match status" value="1"/>
</dbReference>
<organism evidence="4 5">
    <name type="scientific">Marine Group III euryarchaeote</name>
    <dbReference type="NCBI Taxonomy" id="2173149"/>
    <lineage>
        <taxon>Archaea</taxon>
        <taxon>Methanobacteriati</taxon>
        <taxon>Thermoplasmatota</taxon>
        <taxon>Thermoplasmata</taxon>
        <taxon>Candidatus Thermoprofundales</taxon>
    </lineage>
</organism>
<protein>
    <submittedName>
        <fullName evidence="4">Carbon-nitrogen hydrolase family protein</fullName>
    </submittedName>
</protein>
<evidence type="ECO:0000313" key="4">
    <source>
        <dbReference type="EMBL" id="HIG63388.1"/>
    </source>
</evidence>
<feature type="region of interest" description="Disordered" evidence="2">
    <location>
        <begin position="1"/>
        <end position="24"/>
    </location>
</feature>
<dbReference type="PANTHER" id="PTHR43674:SF2">
    <property type="entry name" value="BETA-UREIDOPROPIONASE"/>
    <property type="match status" value="1"/>
</dbReference>
<dbReference type="PROSITE" id="PS01227">
    <property type="entry name" value="UPF0012"/>
    <property type="match status" value="1"/>
</dbReference>
<dbReference type="InterPro" id="IPR050345">
    <property type="entry name" value="Aliph_Amidase/BUP"/>
</dbReference>
<evidence type="ECO:0000259" key="3">
    <source>
        <dbReference type="PROSITE" id="PS50263"/>
    </source>
</evidence>
<name>A0A7C8DF97_9ARCH</name>
<evidence type="ECO:0000256" key="1">
    <source>
        <dbReference type="ARBA" id="ARBA00022801"/>
    </source>
</evidence>
<dbReference type="InterPro" id="IPR001110">
    <property type="entry name" value="UPF0012_CS"/>
</dbReference>
<dbReference type="Pfam" id="PF00795">
    <property type="entry name" value="CN_hydrolase"/>
    <property type="match status" value="1"/>
</dbReference>